<reference evidence="2" key="2">
    <citation type="journal article" date="2023" name="IMA Fungus">
        <title>Comparative genomic study of the Penicillium genus elucidates a diverse pangenome and 15 lateral gene transfer events.</title>
        <authorList>
            <person name="Petersen C."/>
            <person name="Sorensen T."/>
            <person name="Nielsen M.R."/>
            <person name="Sondergaard T.E."/>
            <person name="Sorensen J.L."/>
            <person name="Fitzpatrick D.A."/>
            <person name="Frisvad J.C."/>
            <person name="Nielsen K.L."/>
        </authorList>
    </citation>
    <scope>NUCLEOTIDE SEQUENCE</scope>
    <source>
        <strain evidence="2">IBT 17660</strain>
    </source>
</reference>
<evidence type="ECO:0000313" key="2">
    <source>
        <dbReference type="EMBL" id="KAJ5470905.1"/>
    </source>
</evidence>
<name>A0A9W9WNT9_9EURO</name>
<gene>
    <name evidence="2" type="ORF">N7530_008262</name>
</gene>
<evidence type="ECO:0000313" key="3">
    <source>
        <dbReference type="Proteomes" id="UP001147760"/>
    </source>
</evidence>
<sequence length="75" mass="8095">MSFTPINDIPQLKGKVVLATGANSSLSKAAVMKIRRNQQGQLARSSSLEAAVSTKPKPLLRKPNSSSSLMHLFRC</sequence>
<dbReference type="EMBL" id="JAPWDO010000005">
    <property type="protein sequence ID" value="KAJ5470905.1"/>
    <property type="molecule type" value="Genomic_DNA"/>
</dbReference>
<proteinExistence type="predicted"/>
<protein>
    <submittedName>
        <fullName evidence="2">Uncharacterized protein</fullName>
    </submittedName>
</protein>
<accession>A0A9W9WNT9</accession>
<reference evidence="2" key="1">
    <citation type="submission" date="2022-12" db="EMBL/GenBank/DDBJ databases">
        <authorList>
            <person name="Petersen C."/>
        </authorList>
    </citation>
    <scope>NUCLEOTIDE SEQUENCE</scope>
    <source>
        <strain evidence="2">IBT 17660</strain>
    </source>
</reference>
<feature type="region of interest" description="Disordered" evidence="1">
    <location>
        <begin position="42"/>
        <end position="75"/>
    </location>
</feature>
<dbReference type="OrthoDB" id="4329011at2759"/>
<organism evidence="2 3">
    <name type="scientific">Penicillium desertorum</name>
    <dbReference type="NCBI Taxonomy" id="1303715"/>
    <lineage>
        <taxon>Eukaryota</taxon>
        <taxon>Fungi</taxon>
        <taxon>Dikarya</taxon>
        <taxon>Ascomycota</taxon>
        <taxon>Pezizomycotina</taxon>
        <taxon>Eurotiomycetes</taxon>
        <taxon>Eurotiomycetidae</taxon>
        <taxon>Eurotiales</taxon>
        <taxon>Aspergillaceae</taxon>
        <taxon>Penicillium</taxon>
    </lineage>
</organism>
<comment type="caution">
    <text evidence="2">The sequence shown here is derived from an EMBL/GenBank/DDBJ whole genome shotgun (WGS) entry which is preliminary data.</text>
</comment>
<keyword evidence="3" id="KW-1185">Reference proteome</keyword>
<dbReference type="Proteomes" id="UP001147760">
    <property type="component" value="Unassembled WGS sequence"/>
</dbReference>
<evidence type="ECO:0000256" key="1">
    <source>
        <dbReference type="SAM" id="MobiDB-lite"/>
    </source>
</evidence>
<dbReference type="AlphaFoldDB" id="A0A9W9WNT9"/>